<feature type="chain" id="PRO_5007829660" evidence="1">
    <location>
        <begin position="21"/>
        <end position="148"/>
    </location>
</feature>
<keyword evidence="1" id="KW-0732">Signal</keyword>
<protein>
    <submittedName>
        <fullName evidence="2">Uncharacterized protein</fullName>
    </submittedName>
</protein>
<evidence type="ECO:0000313" key="3">
    <source>
        <dbReference type="Proteomes" id="UP000076587"/>
    </source>
</evidence>
<dbReference type="AlphaFoldDB" id="A0A161YC21"/>
<evidence type="ECO:0000256" key="1">
    <source>
        <dbReference type="SAM" id="SignalP"/>
    </source>
</evidence>
<dbReference type="EMBL" id="AUXT01000034">
    <property type="protein sequence ID" value="KZN57181.1"/>
    <property type="molecule type" value="Genomic_DNA"/>
</dbReference>
<accession>A0A161YC21</accession>
<dbReference type="RefSeq" id="WP_063375729.1">
    <property type="nucleotide sequence ID" value="NZ_AUXT01000034.1"/>
</dbReference>
<dbReference type="Proteomes" id="UP000076587">
    <property type="component" value="Unassembled WGS sequence"/>
</dbReference>
<dbReference type="PATRIC" id="fig|1365253.3.peg.735"/>
<organism evidence="2 3">
    <name type="scientific">Pseudoalteromonas luteoviolacea NCIMB 1942</name>
    <dbReference type="NCBI Taxonomy" id="1365253"/>
    <lineage>
        <taxon>Bacteria</taxon>
        <taxon>Pseudomonadati</taxon>
        <taxon>Pseudomonadota</taxon>
        <taxon>Gammaproteobacteria</taxon>
        <taxon>Alteromonadales</taxon>
        <taxon>Pseudoalteromonadaceae</taxon>
        <taxon>Pseudoalteromonas</taxon>
    </lineage>
</organism>
<proteinExistence type="predicted"/>
<gene>
    <name evidence="2" type="ORF">N482_23955</name>
</gene>
<evidence type="ECO:0000313" key="2">
    <source>
        <dbReference type="EMBL" id="KZN57181.1"/>
    </source>
</evidence>
<comment type="caution">
    <text evidence="2">The sequence shown here is derived from an EMBL/GenBank/DDBJ whole genome shotgun (WGS) entry which is preliminary data.</text>
</comment>
<name>A0A161YC21_9GAMM</name>
<feature type="signal peptide" evidence="1">
    <location>
        <begin position="1"/>
        <end position="20"/>
    </location>
</feature>
<reference evidence="2 3" key="1">
    <citation type="submission" date="2013-07" db="EMBL/GenBank/DDBJ databases">
        <title>Comparative Genomic and Metabolomic Analysis of Twelve Strains of Pseudoalteromonas luteoviolacea.</title>
        <authorList>
            <person name="Vynne N.G."/>
            <person name="Mansson M."/>
            <person name="Gram L."/>
        </authorList>
    </citation>
    <scope>NUCLEOTIDE SEQUENCE [LARGE SCALE GENOMIC DNA]</scope>
    <source>
        <strain evidence="2 3">NCIMB 1942</strain>
    </source>
</reference>
<sequence length="148" mass="17317">MTNKNLLFVFGLAFTNLAYAVEVNEWCDVNIDNQYKKVNTGDSDFSAFTYSTNEMKLKYISISLNEENFEFSKKDKMAFDIFTSNGFSFYMYEFPKGLEKDFRQKVVSIYLKKENVQLIGLNQNEVEYALKSCINKSDIERIKKYVGE</sequence>